<dbReference type="InterPro" id="IPR036291">
    <property type="entry name" value="NAD(P)-bd_dom_sf"/>
</dbReference>
<dbReference type="Pfam" id="PF13460">
    <property type="entry name" value="NAD_binding_10"/>
    <property type="match status" value="1"/>
</dbReference>
<dbReference type="InterPro" id="IPR051606">
    <property type="entry name" value="Polyketide_Oxido-like"/>
</dbReference>
<dbReference type="SUPFAM" id="SSF51735">
    <property type="entry name" value="NAD(P)-binding Rossmann-fold domains"/>
    <property type="match status" value="1"/>
</dbReference>
<protein>
    <recommendedName>
        <fullName evidence="1">NAD(P)-binding domain-containing protein</fullName>
    </recommendedName>
</protein>
<dbReference type="PANTHER" id="PTHR43355:SF2">
    <property type="entry name" value="FLAVIN REDUCTASE (NADPH)"/>
    <property type="match status" value="1"/>
</dbReference>
<dbReference type="GO" id="GO:0016646">
    <property type="term" value="F:oxidoreductase activity, acting on the CH-NH group of donors, NAD or NADP as acceptor"/>
    <property type="evidence" value="ECO:0007669"/>
    <property type="project" value="TreeGrafter"/>
</dbReference>
<reference evidence="2 3" key="1">
    <citation type="submission" date="2016-11" db="EMBL/GenBank/DDBJ databases">
        <authorList>
            <person name="Jaros S."/>
            <person name="Januszkiewicz K."/>
            <person name="Wedrychowicz H."/>
        </authorList>
    </citation>
    <scope>NUCLEOTIDE SEQUENCE [LARGE SCALE GENOMIC DNA]</scope>
    <source>
        <strain evidence="2 3">DSM 45627</strain>
    </source>
</reference>
<sequence length="207" mass="21298">MRIAVYGGTGQAGTEIVAEAARRGHEVTALSRREPTAELPAGVTWRHGELTDTADVAAVAGGADVVVTAFGPSREPGGNPGAFASQLVPFLHALNGTPVLVVGGAGSLVDADGVRLVDGPEFPDAYKAEALAAADALAAVRDLGDEVAWTFLSPAPVIQPGERTGSYRSGADSPVGTSISFADFAIAVVDEVERPTHRRQRWTVATD</sequence>
<evidence type="ECO:0000259" key="1">
    <source>
        <dbReference type="Pfam" id="PF13460"/>
    </source>
</evidence>
<organism evidence="2 3">
    <name type="scientific">Jatrophihabitans endophyticus</name>
    <dbReference type="NCBI Taxonomy" id="1206085"/>
    <lineage>
        <taxon>Bacteria</taxon>
        <taxon>Bacillati</taxon>
        <taxon>Actinomycetota</taxon>
        <taxon>Actinomycetes</taxon>
        <taxon>Jatrophihabitantales</taxon>
        <taxon>Jatrophihabitantaceae</taxon>
        <taxon>Jatrophihabitans</taxon>
    </lineage>
</organism>
<gene>
    <name evidence="2" type="ORF">SAMN05443575_2115</name>
</gene>
<dbReference type="RefSeq" id="WP_073389838.1">
    <property type="nucleotide sequence ID" value="NZ_FQVU01000003.1"/>
</dbReference>
<name>A0A1M5KCJ9_9ACTN</name>
<dbReference type="PANTHER" id="PTHR43355">
    <property type="entry name" value="FLAVIN REDUCTASE (NADPH)"/>
    <property type="match status" value="1"/>
</dbReference>
<dbReference type="Proteomes" id="UP000186132">
    <property type="component" value="Unassembled WGS sequence"/>
</dbReference>
<accession>A0A1M5KCJ9</accession>
<dbReference type="Gene3D" id="3.40.50.720">
    <property type="entry name" value="NAD(P)-binding Rossmann-like Domain"/>
    <property type="match status" value="1"/>
</dbReference>
<dbReference type="EMBL" id="FQVU01000003">
    <property type="protein sequence ID" value="SHG50515.1"/>
    <property type="molecule type" value="Genomic_DNA"/>
</dbReference>
<dbReference type="STRING" id="1206085.SAMN05443575_2115"/>
<evidence type="ECO:0000313" key="3">
    <source>
        <dbReference type="Proteomes" id="UP000186132"/>
    </source>
</evidence>
<evidence type="ECO:0000313" key="2">
    <source>
        <dbReference type="EMBL" id="SHG50515.1"/>
    </source>
</evidence>
<keyword evidence="3" id="KW-1185">Reference proteome</keyword>
<dbReference type="AlphaFoldDB" id="A0A1M5KCJ9"/>
<dbReference type="OrthoDB" id="3191258at2"/>
<proteinExistence type="predicted"/>
<dbReference type="InterPro" id="IPR016040">
    <property type="entry name" value="NAD(P)-bd_dom"/>
</dbReference>
<feature type="domain" description="NAD(P)-binding" evidence="1">
    <location>
        <begin position="7"/>
        <end position="195"/>
    </location>
</feature>